<feature type="region of interest" description="Disordered" evidence="1">
    <location>
        <begin position="1"/>
        <end position="45"/>
    </location>
</feature>
<organism evidence="2 3">
    <name type="scientific">Deinococcus yavapaiensis KR-236</name>
    <dbReference type="NCBI Taxonomy" id="694435"/>
    <lineage>
        <taxon>Bacteria</taxon>
        <taxon>Thermotogati</taxon>
        <taxon>Deinococcota</taxon>
        <taxon>Deinococci</taxon>
        <taxon>Deinococcales</taxon>
        <taxon>Deinococcaceae</taxon>
        <taxon>Deinococcus</taxon>
    </lineage>
</organism>
<evidence type="ECO:0000256" key="1">
    <source>
        <dbReference type="SAM" id="MobiDB-lite"/>
    </source>
</evidence>
<dbReference type="InterPro" id="IPR018684">
    <property type="entry name" value="DUF2171"/>
</dbReference>
<dbReference type="Pfam" id="PF09939">
    <property type="entry name" value="DUF2171"/>
    <property type="match status" value="1"/>
</dbReference>
<reference evidence="2 3" key="1">
    <citation type="submission" date="2018-06" db="EMBL/GenBank/DDBJ databases">
        <title>Genomic Encyclopedia of Type Strains, Phase IV (KMG-IV): sequencing the most valuable type-strain genomes for metagenomic binning, comparative biology and taxonomic classification.</title>
        <authorList>
            <person name="Goeker M."/>
        </authorList>
    </citation>
    <scope>NUCLEOTIDE SEQUENCE [LARGE SCALE GENOMIC DNA]</scope>
    <source>
        <strain evidence="2 3">DSM 18048</strain>
    </source>
</reference>
<feature type="compositionally biased region" description="Polar residues" evidence="1">
    <location>
        <begin position="1"/>
        <end position="11"/>
    </location>
</feature>
<dbReference type="OrthoDB" id="72938at2"/>
<dbReference type="Proteomes" id="UP000248326">
    <property type="component" value="Unassembled WGS sequence"/>
</dbReference>
<proteinExistence type="predicted"/>
<feature type="region of interest" description="Disordered" evidence="1">
    <location>
        <begin position="94"/>
        <end position="132"/>
    </location>
</feature>
<evidence type="ECO:0000313" key="3">
    <source>
        <dbReference type="Proteomes" id="UP000248326"/>
    </source>
</evidence>
<comment type="caution">
    <text evidence="2">The sequence shown here is derived from an EMBL/GenBank/DDBJ whole genome shotgun (WGS) entry which is preliminary data.</text>
</comment>
<protein>
    <recommendedName>
        <fullName evidence="4">DUF2171 domain-containing protein</fullName>
    </recommendedName>
</protein>
<feature type="compositionally biased region" description="Basic and acidic residues" evidence="1">
    <location>
        <begin position="12"/>
        <end position="29"/>
    </location>
</feature>
<dbReference type="AlphaFoldDB" id="A0A318SM13"/>
<gene>
    <name evidence="2" type="ORF">DES52_10286</name>
</gene>
<sequence>MSQKGSDQQGNDQDRRRAAERRFDSDFRRSIQNHMSIRGNDGQEVGTVDRIDGAFLKVTKDEDGNHHWIEDIFVARVDQHVHLTVPAAEMRANWLGGDPNAGGGHEAHEAHERSEVKGERLHKTHEQRNEQQ</sequence>
<keyword evidence="3" id="KW-1185">Reference proteome</keyword>
<dbReference type="EMBL" id="QJSX01000002">
    <property type="protein sequence ID" value="PYE55723.1"/>
    <property type="molecule type" value="Genomic_DNA"/>
</dbReference>
<evidence type="ECO:0008006" key="4">
    <source>
        <dbReference type="Google" id="ProtNLM"/>
    </source>
</evidence>
<name>A0A318SM13_9DEIO</name>
<evidence type="ECO:0000313" key="2">
    <source>
        <dbReference type="EMBL" id="PYE55723.1"/>
    </source>
</evidence>
<feature type="compositionally biased region" description="Basic and acidic residues" evidence="1">
    <location>
        <begin position="105"/>
        <end position="132"/>
    </location>
</feature>
<dbReference type="RefSeq" id="WP_110885283.1">
    <property type="nucleotide sequence ID" value="NZ_QJSX01000002.1"/>
</dbReference>
<accession>A0A318SM13</accession>